<organism evidence="2 3">
    <name type="scientific">Pseudoalteromonas luteoviolacea H33</name>
    <dbReference type="NCBI Taxonomy" id="1365251"/>
    <lineage>
        <taxon>Bacteria</taxon>
        <taxon>Pseudomonadati</taxon>
        <taxon>Pseudomonadota</taxon>
        <taxon>Gammaproteobacteria</taxon>
        <taxon>Alteromonadales</taxon>
        <taxon>Pseudoalteromonadaceae</taxon>
        <taxon>Pseudoalteromonas</taxon>
    </lineage>
</organism>
<dbReference type="PATRIC" id="fig|1365251.3.peg.2990"/>
<accession>A0A167DYV3</accession>
<keyword evidence="1" id="KW-0732">Signal</keyword>
<comment type="caution">
    <text evidence="2">The sequence shown here is derived from an EMBL/GenBank/DDBJ whole genome shotgun (WGS) entry which is preliminary data.</text>
</comment>
<gene>
    <name evidence="2" type="ORF">N476_18420</name>
</gene>
<reference evidence="2 3" key="1">
    <citation type="submission" date="2013-07" db="EMBL/GenBank/DDBJ databases">
        <title>Comparative Genomic and Metabolomic Analysis of Twelve Strains of Pseudoalteromonas luteoviolacea.</title>
        <authorList>
            <person name="Vynne N.G."/>
            <person name="Mansson M."/>
            <person name="Gram L."/>
        </authorList>
    </citation>
    <scope>NUCLEOTIDE SEQUENCE [LARGE SCALE GENOMIC DNA]</scope>
    <source>
        <strain evidence="2 3">H33</strain>
    </source>
</reference>
<dbReference type="AlphaFoldDB" id="A0A167DYV3"/>
<evidence type="ECO:0000313" key="3">
    <source>
        <dbReference type="Proteomes" id="UP000076503"/>
    </source>
</evidence>
<feature type="chain" id="PRO_5007885483" evidence="1">
    <location>
        <begin position="22"/>
        <end position="98"/>
    </location>
</feature>
<protein>
    <submittedName>
        <fullName evidence="2">Uncharacterized protein</fullName>
    </submittedName>
</protein>
<dbReference type="RefSeq" id="WP_063362384.1">
    <property type="nucleotide sequence ID" value="NZ_AUXZ01000080.1"/>
</dbReference>
<evidence type="ECO:0000313" key="2">
    <source>
        <dbReference type="EMBL" id="KZN49768.1"/>
    </source>
</evidence>
<dbReference type="Proteomes" id="UP000076503">
    <property type="component" value="Unassembled WGS sequence"/>
</dbReference>
<proteinExistence type="predicted"/>
<dbReference type="OrthoDB" id="6299676at2"/>
<evidence type="ECO:0000256" key="1">
    <source>
        <dbReference type="SAM" id="SignalP"/>
    </source>
</evidence>
<name>A0A167DYV3_9GAMM</name>
<dbReference type="EMBL" id="AUXZ01000080">
    <property type="protein sequence ID" value="KZN49768.1"/>
    <property type="molecule type" value="Genomic_DNA"/>
</dbReference>
<feature type="signal peptide" evidence="1">
    <location>
        <begin position="1"/>
        <end position="21"/>
    </location>
</feature>
<sequence>MNIKVFTIVSALSLFSFESFAAMDLSTYQQKAYADSQAPGRCMGNIHGPLNWRMYIDYALQNGLITTRAANWGKATGYYPVINPFENRVTLICSVGRP</sequence>